<dbReference type="GO" id="GO:0006310">
    <property type="term" value="P:DNA recombination"/>
    <property type="evidence" value="ECO:0007669"/>
    <property type="project" value="InterPro"/>
</dbReference>
<organism evidence="1">
    <name type="scientific">Siphoviridae sp. ctz7e2</name>
    <dbReference type="NCBI Taxonomy" id="2826526"/>
    <lineage>
        <taxon>Viruses</taxon>
        <taxon>Duplodnaviria</taxon>
        <taxon>Heunggongvirae</taxon>
        <taxon>Uroviricota</taxon>
        <taxon>Caudoviricetes</taxon>
    </lineage>
</organism>
<evidence type="ECO:0000313" key="1">
    <source>
        <dbReference type="EMBL" id="DAD76829.1"/>
    </source>
</evidence>
<sequence length="78" mass="8451">MRPPVRVVATVHTRTSGRFDPDNAAPTSKAIIDGLTDTGIWADDDHTQVIGPDHRRGPSAPTLPVGWHRITITITSTE</sequence>
<dbReference type="EMBL" id="BK014810">
    <property type="protein sequence ID" value="DAD76829.1"/>
    <property type="molecule type" value="Genomic_DNA"/>
</dbReference>
<reference evidence="1" key="1">
    <citation type="journal article" date="2021" name="Proc. Natl. Acad. Sci. U.S.A.">
        <title>A Catalog of Tens of Thousands of Viruses from Human Metagenomes Reveals Hidden Associations with Chronic Diseases.</title>
        <authorList>
            <person name="Tisza M.J."/>
            <person name="Buck C.B."/>
        </authorList>
    </citation>
    <scope>NUCLEOTIDE SEQUENCE</scope>
    <source>
        <strain evidence="1">Ctz7e2</strain>
    </source>
</reference>
<protein>
    <submittedName>
        <fullName evidence="1">Endodeoxyribonuclease RusA</fullName>
    </submittedName>
</protein>
<dbReference type="SUPFAM" id="SSF103084">
    <property type="entry name" value="Holliday junction resolvase RusA"/>
    <property type="match status" value="1"/>
</dbReference>
<dbReference type="GO" id="GO:0000287">
    <property type="term" value="F:magnesium ion binding"/>
    <property type="evidence" value="ECO:0007669"/>
    <property type="project" value="InterPro"/>
</dbReference>
<accession>A0A8S5M3H0</accession>
<dbReference type="InterPro" id="IPR036614">
    <property type="entry name" value="RusA-like_sf"/>
</dbReference>
<proteinExistence type="predicted"/>
<dbReference type="GO" id="GO:0006281">
    <property type="term" value="P:DNA repair"/>
    <property type="evidence" value="ECO:0007669"/>
    <property type="project" value="InterPro"/>
</dbReference>
<dbReference type="Gene3D" id="3.30.1330.70">
    <property type="entry name" value="Holliday junction resolvase RusA"/>
    <property type="match status" value="1"/>
</dbReference>
<name>A0A8S5M3H0_9CAUD</name>